<dbReference type="AlphaFoldDB" id="A0A4Z1FRB6"/>
<organism evidence="1 2">
    <name type="scientific">Botrytis paeoniae</name>
    <dbReference type="NCBI Taxonomy" id="278948"/>
    <lineage>
        <taxon>Eukaryota</taxon>
        <taxon>Fungi</taxon>
        <taxon>Dikarya</taxon>
        <taxon>Ascomycota</taxon>
        <taxon>Pezizomycotina</taxon>
        <taxon>Leotiomycetes</taxon>
        <taxon>Helotiales</taxon>
        <taxon>Sclerotiniaceae</taxon>
        <taxon>Botrytis</taxon>
    </lineage>
</organism>
<reference evidence="1 2" key="1">
    <citation type="submission" date="2017-12" db="EMBL/GenBank/DDBJ databases">
        <title>Comparative genomics of Botrytis spp.</title>
        <authorList>
            <person name="Valero-Jimenez C.A."/>
            <person name="Tapia P."/>
            <person name="Veloso J."/>
            <person name="Silva-Moreno E."/>
            <person name="Staats M."/>
            <person name="Valdes J.H."/>
            <person name="Van Kan J.A.L."/>
        </authorList>
    </citation>
    <scope>NUCLEOTIDE SEQUENCE [LARGE SCALE GENOMIC DNA]</scope>
    <source>
        <strain evidence="1 2">Bp0003</strain>
    </source>
</reference>
<dbReference type="EMBL" id="PQXI01000080">
    <property type="protein sequence ID" value="TGO25432.1"/>
    <property type="molecule type" value="Genomic_DNA"/>
</dbReference>
<dbReference type="Proteomes" id="UP000297910">
    <property type="component" value="Unassembled WGS sequence"/>
</dbReference>
<name>A0A4Z1FRB6_9HELO</name>
<evidence type="ECO:0000313" key="1">
    <source>
        <dbReference type="EMBL" id="TGO25432.1"/>
    </source>
</evidence>
<keyword evidence="2" id="KW-1185">Reference proteome</keyword>
<sequence length="84" mass="9078">MSWTMDPGKVTTTIGHGISSLVGNFRSSKAFDVTSLMILPLTVDESNVSNSDVKLFHVLPCVIEISRMSRKFLGMSKCGVGSVK</sequence>
<evidence type="ECO:0000313" key="2">
    <source>
        <dbReference type="Proteomes" id="UP000297910"/>
    </source>
</evidence>
<proteinExistence type="predicted"/>
<accession>A0A4Z1FRB6</accession>
<comment type="caution">
    <text evidence="1">The sequence shown here is derived from an EMBL/GenBank/DDBJ whole genome shotgun (WGS) entry which is preliminary data.</text>
</comment>
<gene>
    <name evidence="1" type="ORF">BPAE_0080g00230</name>
</gene>
<protein>
    <submittedName>
        <fullName evidence="1">Uncharacterized protein</fullName>
    </submittedName>
</protein>